<dbReference type="GO" id="GO:0031053">
    <property type="term" value="P:primary miRNA processing"/>
    <property type="evidence" value="ECO:0007669"/>
    <property type="project" value="InterPro"/>
</dbReference>
<dbReference type="EnsemblMetazoa" id="G23545.3">
    <property type="protein sequence ID" value="G23545.3:cds"/>
    <property type="gene ID" value="G23545"/>
</dbReference>
<dbReference type="SMART" id="SM00358">
    <property type="entry name" value="DSRM"/>
    <property type="match status" value="2"/>
</dbReference>
<evidence type="ECO:0000313" key="6">
    <source>
        <dbReference type="Proteomes" id="UP000005408"/>
    </source>
</evidence>
<dbReference type="CDD" id="cd19868">
    <property type="entry name" value="DSRM_DGCR8_rpt2"/>
    <property type="match status" value="1"/>
</dbReference>
<dbReference type="InterPro" id="IPR014720">
    <property type="entry name" value="dsRBD_dom"/>
</dbReference>
<protein>
    <recommendedName>
        <fullName evidence="7">Microprocessor complex subunit DGCR8</fullName>
    </recommendedName>
</protein>
<feature type="compositionally biased region" description="Basic and acidic residues" evidence="2">
    <location>
        <begin position="379"/>
        <end position="389"/>
    </location>
</feature>
<dbReference type="InterPro" id="IPR040375">
    <property type="entry name" value="DGCR8"/>
</dbReference>
<feature type="compositionally biased region" description="Acidic residues" evidence="2">
    <location>
        <begin position="43"/>
        <end position="66"/>
    </location>
</feature>
<accession>A0A8W8KHZ1</accession>
<feature type="region of interest" description="Disordered" evidence="2">
    <location>
        <begin position="1"/>
        <end position="159"/>
    </location>
</feature>
<dbReference type="CDD" id="cd19867">
    <property type="entry name" value="DSRM_DGCR8_rpt1"/>
    <property type="match status" value="1"/>
</dbReference>
<dbReference type="RefSeq" id="XP_011413839.1">
    <property type="nucleotide sequence ID" value="XM_011415537.4"/>
</dbReference>
<dbReference type="PANTHER" id="PTHR13482">
    <property type="entry name" value="MICRORNA PROCESSOR COMPLEX SUBUNIT DGCR8"/>
    <property type="match status" value="1"/>
</dbReference>
<evidence type="ECO:0000256" key="1">
    <source>
        <dbReference type="PROSITE-ProRule" id="PRU00266"/>
    </source>
</evidence>
<dbReference type="Gene3D" id="3.30.160.590">
    <property type="match status" value="1"/>
</dbReference>
<feature type="compositionally biased region" description="Acidic residues" evidence="2">
    <location>
        <begin position="180"/>
        <end position="190"/>
    </location>
</feature>
<dbReference type="PANTHER" id="PTHR13482:SF3">
    <property type="entry name" value="MICROPROCESSOR COMPLEX SUBUNIT DGCR8"/>
    <property type="match status" value="1"/>
</dbReference>
<dbReference type="FunFam" id="3.30.160.20:FF:000021">
    <property type="entry name" value="Microprocessor complex subunit DGCR8"/>
    <property type="match status" value="1"/>
</dbReference>
<dbReference type="InterPro" id="IPR001202">
    <property type="entry name" value="WW_dom"/>
</dbReference>
<dbReference type="PROSITE" id="PS50020">
    <property type="entry name" value="WW_DOMAIN_2"/>
    <property type="match status" value="1"/>
</dbReference>
<dbReference type="PROSITE" id="PS50137">
    <property type="entry name" value="DS_RBD"/>
    <property type="match status" value="1"/>
</dbReference>
<dbReference type="Pfam" id="PF00035">
    <property type="entry name" value="dsrm"/>
    <property type="match status" value="1"/>
</dbReference>
<proteinExistence type="predicted"/>
<evidence type="ECO:0000259" key="4">
    <source>
        <dbReference type="PROSITE" id="PS50137"/>
    </source>
</evidence>
<dbReference type="GO" id="GO:0070877">
    <property type="term" value="C:microprocessor complex"/>
    <property type="evidence" value="ECO:0007669"/>
    <property type="project" value="InterPro"/>
</dbReference>
<evidence type="ECO:0000313" key="5">
    <source>
        <dbReference type="EnsemblMetazoa" id="G23545.1:cds"/>
    </source>
</evidence>
<dbReference type="GO" id="GO:0020037">
    <property type="term" value="F:heme binding"/>
    <property type="evidence" value="ECO:0007669"/>
    <property type="project" value="InterPro"/>
</dbReference>
<evidence type="ECO:0000259" key="3">
    <source>
        <dbReference type="PROSITE" id="PS50020"/>
    </source>
</evidence>
<dbReference type="GO" id="GO:0003725">
    <property type="term" value="F:double-stranded RNA binding"/>
    <property type="evidence" value="ECO:0007669"/>
    <property type="project" value="TreeGrafter"/>
</dbReference>
<feature type="domain" description="DRBM" evidence="4">
    <location>
        <begin position="520"/>
        <end position="587"/>
    </location>
</feature>
<keyword evidence="6" id="KW-1185">Reference proteome</keyword>
<evidence type="ECO:0008006" key="7">
    <source>
        <dbReference type="Google" id="ProtNLM"/>
    </source>
</evidence>
<feature type="region of interest" description="Disordered" evidence="2">
    <location>
        <begin position="379"/>
        <end position="428"/>
    </location>
</feature>
<feature type="region of interest" description="Disordered" evidence="2">
    <location>
        <begin position="172"/>
        <end position="274"/>
    </location>
</feature>
<name>A0A8W8KHZ1_MAGGI</name>
<feature type="compositionally biased region" description="Low complexity" evidence="2">
    <location>
        <begin position="105"/>
        <end position="117"/>
    </location>
</feature>
<dbReference type="GO" id="GO:0070878">
    <property type="term" value="F:primary miRNA binding"/>
    <property type="evidence" value="ECO:0007669"/>
    <property type="project" value="TreeGrafter"/>
</dbReference>
<dbReference type="Gene3D" id="2.20.70.10">
    <property type="match status" value="1"/>
</dbReference>
<dbReference type="KEGG" id="crg:105318419"/>
<dbReference type="SUPFAM" id="SSF54768">
    <property type="entry name" value="dsRNA-binding domain-like"/>
    <property type="match status" value="1"/>
</dbReference>
<organism evidence="5 6">
    <name type="scientific">Magallana gigas</name>
    <name type="common">Pacific oyster</name>
    <name type="synonym">Crassostrea gigas</name>
    <dbReference type="NCBI Taxonomy" id="29159"/>
    <lineage>
        <taxon>Eukaryota</taxon>
        <taxon>Metazoa</taxon>
        <taxon>Spiralia</taxon>
        <taxon>Lophotrochozoa</taxon>
        <taxon>Mollusca</taxon>
        <taxon>Bivalvia</taxon>
        <taxon>Autobranchia</taxon>
        <taxon>Pteriomorphia</taxon>
        <taxon>Ostreida</taxon>
        <taxon>Ostreoidea</taxon>
        <taxon>Ostreidae</taxon>
        <taxon>Magallana</taxon>
    </lineage>
</organism>
<feature type="compositionally biased region" description="Polar residues" evidence="2">
    <location>
        <begin position="228"/>
        <end position="242"/>
    </location>
</feature>
<sequence length="780" mass="87839">MEEFCEKEPPTSTRTSNPHCDRLDFENDDGGSNAADQSFELSDAQDSDSEGDLEEGEIQSEADTNEEDSKFLCGVKGSSDSDINKKPHIPNFNIVKYKQSDENDSPASSSMLDSSTDQFKTESSDMAPDSYIKSDMESSDGEIYSASEDNQISEDREQSVDLYDMVFDFKSEKDQSTADSLDDTLTEDVSESVGKKRKHTDIENDHSKSQNNEAGPVAKKSKGDQATVGGSSSDGGNLQENGLTHEFDVIDETNEEGGDNYEQDVGDYDSDEDDLDDNEIYAWLEEGVNKKSVKLDDEDEGPSQREKLVLQEKGSDPFDMLPEGWVLVTHNSGMPVYLHKQSRVVTFSKPYFIGPGSVRKHNIPVSAIPCLYYRREKDREAKEKAEKEAAGANSTGHNGDNTNAESTTENQSNKKSSDPSQPTLASLPVKIEYAEEREKENSLEPEELRKYCESLFEFRKITVNKFKTWKDRRRHLNNVKKQSRPALPSNTKLITCKVPTDKGDHKPRKKEFVLNPTGKSYVCILHEYAQHTLRVQPRYVFKELENAQNPYSATIIINEIEYGTGFAGSKRAAKMEAAKATLSILIPEMSKLIEKQVEEEEDLSFFDDIKIEDPRVYELCNKSGQPSPFQILLECLKRNYGLGDTQCKIDVKTLKHQKSEYTLSVGKHSVTVVCKNKREGKQSAAQAMLKQLHPHIYSLGALLRLYGRSSWKSVKEKKKEEHAITGLQSQVRSKRPNEPLLQKLKEEMMKIQMQRESVKTKGKFRVDTKALSGPVTCIDL</sequence>
<dbReference type="EnsemblMetazoa" id="G23545.1">
    <property type="protein sequence ID" value="G23545.1:cds"/>
    <property type="gene ID" value="G23545"/>
</dbReference>
<dbReference type="RefSeq" id="XP_011413838.1">
    <property type="nucleotide sequence ID" value="XM_011415536.4"/>
</dbReference>
<dbReference type="FunFam" id="3.30.160.590:FF:000001">
    <property type="entry name" value="microprocessor complex subunit DGCR8"/>
    <property type="match status" value="1"/>
</dbReference>
<dbReference type="FunFam" id="2.20.70.10:FF:000018">
    <property type="entry name" value="DGCR8 microprocessor complex subunit"/>
    <property type="match status" value="1"/>
</dbReference>
<dbReference type="GeneID" id="105318419"/>
<dbReference type="OMA" id="PKKEWIM"/>
<feature type="compositionally biased region" description="Polar residues" evidence="2">
    <location>
        <begin position="392"/>
        <end position="424"/>
    </location>
</feature>
<dbReference type="OrthoDB" id="112668at2759"/>
<evidence type="ECO:0000256" key="2">
    <source>
        <dbReference type="SAM" id="MobiDB-lite"/>
    </source>
</evidence>
<dbReference type="GO" id="GO:0042802">
    <property type="term" value="F:identical protein binding"/>
    <property type="evidence" value="ECO:0007669"/>
    <property type="project" value="InterPro"/>
</dbReference>
<reference evidence="5" key="1">
    <citation type="submission" date="2022-08" db="UniProtKB">
        <authorList>
            <consortium name="EnsemblMetazoa"/>
        </authorList>
    </citation>
    <scope>IDENTIFICATION</scope>
    <source>
        <strain evidence="5">05x7-T-G4-1.051#20</strain>
    </source>
</reference>
<dbReference type="RefSeq" id="XP_011413837.1">
    <property type="nucleotide sequence ID" value="XM_011415535.4"/>
</dbReference>
<dbReference type="AlphaFoldDB" id="A0A8W8KHZ1"/>
<keyword evidence="1" id="KW-0694">RNA-binding</keyword>
<dbReference type="Gene3D" id="3.30.160.20">
    <property type="match status" value="2"/>
</dbReference>
<feature type="domain" description="WW" evidence="3">
    <location>
        <begin position="319"/>
        <end position="352"/>
    </location>
</feature>
<feature type="compositionally biased region" description="Acidic residues" evidence="2">
    <location>
        <begin position="249"/>
        <end position="274"/>
    </location>
</feature>
<dbReference type="Proteomes" id="UP000005408">
    <property type="component" value="Unassembled WGS sequence"/>
</dbReference>